<sequence length="309" mass="34728">MTEIGSYIPHFILLGRSHISQCQCVSCREQPPLVTHAWANHVRHSALLQCDTVSREMLFACDAFELHEEAAMPVDGAALDVWQNDVNQACIDLLIVDGLSIGERMYAIGVLLNKLSKGGGDGFETMRPFAMANELMQLALGGAFHTLFGQMPAISRYKASYLRRLAKIPFRVSLDEYASKSLNLKLTELMLMSDGFLDDALREIEGSNEVAIFFDKHDETWINYFLYRCFHEVFPAVEKEAYGQMFLDLALDYFCVRSLCALLANDVELDEDVVAALFAAWYRSKGRLGRDDHVDPLLVGFSLISHEAP</sequence>
<dbReference type="RefSeq" id="WP_010111042.1">
    <property type="nucleotide sequence ID" value="NZ_CP008727.1"/>
</dbReference>
<proteinExistence type="predicted"/>
<dbReference type="KEGG" id="bok:DM82_3898"/>
<reference evidence="1 2" key="1">
    <citation type="submission" date="2014-06" db="EMBL/GenBank/DDBJ databases">
        <authorList>
            <person name="Bishop-Lilly K.A."/>
            <person name="Broomall S.M."/>
            <person name="Chain P.S."/>
            <person name="Chertkov O."/>
            <person name="Coyne S.R."/>
            <person name="Daligault H.E."/>
            <person name="Davenport K.W."/>
            <person name="Erkkila T."/>
            <person name="Frey K.G."/>
            <person name="Gibbons H.S."/>
            <person name="Gu W."/>
            <person name="Jaissle J."/>
            <person name="Johnson S.L."/>
            <person name="Koroleva G.I."/>
            <person name="Ladner J.T."/>
            <person name="Lo C.-C."/>
            <person name="Minogue T.D."/>
            <person name="Munk C."/>
            <person name="Palacios G.F."/>
            <person name="Redden C.L."/>
            <person name="Rosenzweig C.N."/>
            <person name="Scholz M.B."/>
            <person name="Teshima H."/>
            <person name="Xu Y."/>
        </authorList>
    </citation>
    <scope>NUCLEOTIDE SEQUENCE [LARGE SCALE GENOMIC DNA]</scope>
    <source>
        <strain evidence="1 2">EO147</strain>
    </source>
</reference>
<dbReference type="EMBL" id="CP008727">
    <property type="protein sequence ID" value="AIO68506.1"/>
    <property type="molecule type" value="Genomic_DNA"/>
</dbReference>
<dbReference type="AlphaFoldDB" id="A0AAI8FPD3"/>
<protein>
    <submittedName>
        <fullName evidence="1">Queuine/archaeosine tRNA-ribosyltransferase</fullName>
    </submittedName>
</protein>
<accession>A0AAI8FPD3</accession>
<organism evidence="1 2">
    <name type="scientific">Burkholderia oklahomensis</name>
    <dbReference type="NCBI Taxonomy" id="342113"/>
    <lineage>
        <taxon>Bacteria</taxon>
        <taxon>Pseudomonadati</taxon>
        <taxon>Pseudomonadota</taxon>
        <taxon>Betaproteobacteria</taxon>
        <taxon>Burkholderiales</taxon>
        <taxon>Burkholderiaceae</taxon>
        <taxon>Burkholderia</taxon>
        <taxon>pseudomallei group</taxon>
    </lineage>
</organism>
<keyword evidence="2" id="KW-1185">Reference proteome</keyword>
<dbReference type="Proteomes" id="UP000029424">
    <property type="component" value="Chromosome 2"/>
</dbReference>
<evidence type="ECO:0000313" key="2">
    <source>
        <dbReference type="Proteomes" id="UP000029424"/>
    </source>
</evidence>
<name>A0AAI8FPD3_9BURK</name>
<evidence type="ECO:0000313" key="1">
    <source>
        <dbReference type="EMBL" id="AIO68506.1"/>
    </source>
</evidence>
<gene>
    <name evidence="1" type="ORF">DM82_3898</name>
</gene>